<gene>
    <name evidence="3" type="ORF">CBOVIS_LOCUS11952</name>
</gene>
<sequence length="980" mass="112446">MRSITASRSEPNLSNKKKSTRLVTAKRDLSQGKKAAEKIEKLEKIPVIIKEGGSDESDKDDSKDFLKSDLAIKFKYYDPLWFRIPSNMTSSHVRNEICSVTGFERAAFSFNKTIVLLENGKMRHINMAEDIPRLDFLPISGRTTCFSISSDFTLFAVATEEQNNSKIVVYTPEISMTEEKCVYGTQYLPTELCISQGAEIIACLTPLDERIFVQTFDVKDGINNCSGQILTEKNVKLWEMSFCPADEGVICALGGTMAYMLRASGGYVENFSTIQLTDVTCHEWSNDVNIMFGTKDGTLSVYRETILLEIVNIKNLSQEVLKDAAIFHVVCLRSTTRRFACQLASGIVLVFDSAAESGPIWSTSRAIILPDFVHHRSHCLSFDFGDETLLYDNGRCLMTVPIRFLTRINAINGDVVTVRHCSKVVCVKSNEHCIASLDASGFFIITSKNTKRVLCYSQIDDAFFFTILKKSQHLLIASKNCLEKRIITLDGLIPFEKFMKNDILFDIKNLIFSLDNKYLMFLTKNDHVYCLDISTGKTLWSVDYKLHFFTSIAFCNSTLLLMNQKFIVTRIKYGKDLSNVNMHASDIGFSITSELIEANEDYVFVSADCGELLCSLSSALDEPKVVKSMIRGQRITHLRAFNNELLIGYENGSVAFLKLKEAEEPENDVDLILCKFEGVVNLKSLLRDIDTERNLIRESTEQFVKMYTENKEKEMQEAKSAFEEAMRIYTERVKSIEHEFQESESIKHQTIASLKELYAEENRQQKEKYEKMIEDQIRKSFRQMEEKQEELKRVIAALELKLDMEKEKLEAAKEKHNEALQKLRESHREDAGLLEEEIWNLKATCVQLNEQRDRISDENEKNISELKISKQQIEHLRDTNVKQENAINKLSDAITLMKTKEVEVKKSQAKVQQKLVVREKQCEDALAQNHRLKRRMQDMEARIEQLADCVYEPRRLEHAVLRLLAMSQNVDIDERYRRPL</sequence>
<dbReference type="InterPro" id="IPR015943">
    <property type="entry name" value="WD40/YVTN_repeat-like_dom_sf"/>
</dbReference>
<dbReference type="OrthoDB" id="5877319at2759"/>
<dbReference type="AlphaFoldDB" id="A0A8S1F9K0"/>
<evidence type="ECO:0000313" key="3">
    <source>
        <dbReference type="EMBL" id="CAB3410424.1"/>
    </source>
</evidence>
<organism evidence="3 4">
    <name type="scientific">Caenorhabditis bovis</name>
    <dbReference type="NCBI Taxonomy" id="2654633"/>
    <lineage>
        <taxon>Eukaryota</taxon>
        <taxon>Metazoa</taxon>
        <taxon>Ecdysozoa</taxon>
        <taxon>Nematoda</taxon>
        <taxon>Chromadorea</taxon>
        <taxon>Rhabditida</taxon>
        <taxon>Rhabditina</taxon>
        <taxon>Rhabditomorpha</taxon>
        <taxon>Rhabditoidea</taxon>
        <taxon>Rhabditidae</taxon>
        <taxon>Peloderinae</taxon>
        <taxon>Caenorhabditis</taxon>
    </lineage>
</organism>
<feature type="compositionally biased region" description="Polar residues" evidence="2">
    <location>
        <begin position="1"/>
        <end position="14"/>
    </location>
</feature>
<keyword evidence="1" id="KW-0175">Coiled coil</keyword>
<name>A0A8S1F9K0_9PELO</name>
<dbReference type="PANTHER" id="PTHR32215">
    <property type="entry name" value="CILIA- AND FLAGELLA-ASSOCIATED PROTEIN 57"/>
    <property type="match status" value="1"/>
</dbReference>
<evidence type="ECO:0000256" key="1">
    <source>
        <dbReference type="SAM" id="Coils"/>
    </source>
</evidence>
<evidence type="ECO:0000313" key="4">
    <source>
        <dbReference type="Proteomes" id="UP000494206"/>
    </source>
</evidence>
<dbReference type="SUPFAM" id="SSF50978">
    <property type="entry name" value="WD40 repeat-like"/>
    <property type="match status" value="1"/>
</dbReference>
<feature type="coiled-coil region" evidence="1">
    <location>
        <begin position="755"/>
        <end position="837"/>
    </location>
</feature>
<dbReference type="EMBL" id="CADEPM010000010">
    <property type="protein sequence ID" value="CAB3410424.1"/>
    <property type="molecule type" value="Genomic_DNA"/>
</dbReference>
<reference evidence="3 4" key="1">
    <citation type="submission" date="2020-04" db="EMBL/GenBank/DDBJ databases">
        <authorList>
            <person name="Laetsch R D."/>
            <person name="Stevens L."/>
            <person name="Kumar S."/>
            <person name="Blaxter L. M."/>
        </authorList>
    </citation>
    <scope>NUCLEOTIDE SEQUENCE [LARGE SCALE GENOMIC DNA]</scope>
</reference>
<dbReference type="InterPro" id="IPR036322">
    <property type="entry name" value="WD40_repeat_dom_sf"/>
</dbReference>
<comment type="caution">
    <text evidence="3">The sequence shown here is derived from an EMBL/GenBank/DDBJ whole genome shotgun (WGS) entry which is preliminary data.</text>
</comment>
<feature type="coiled-coil region" evidence="1">
    <location>
        <begin position="866"/>
        <end position="893"/>
    </location>
</feature>
<feature type="coiled-coil region" evidence="1">
    <location>
        <begin position="922"/>
        <end position="949"/>
    </location>
</feature>
<protein>
    <submittedName>
        <fullName evidence="3">Uncharacterized protein</fullName>
    </submittedName>
</protein>
<dbReference type="Gene3D" id="2.130.10.10">
    <property type="entry name" value="YVTN repeat-like/Quinoprotein amine dehydrogenase"/>
    <property type="match status" value="1"/>
</dbReference>
<keyword evidence="4" id="KW-1185">Reference proteome</keyword>
<dbReference type="Proteomes" id="UP000494206">
    <property type="component" value="Unassembled WGS sequence"/>
</dbReference>
<dbReference type="InterPro" id="IPR052993">
    <property type="entry name" value="CFA-57"/>
</dbReference>
<accession>A0A8S1F9K0</accession>
<proteinExistence type="predicted"/>
<feature type="coiled-coil region" evidence="1">
    <location>
        <begin position="682"/>
        <end position="728"/>
    </location>
</feature>
<evidence type="ECO:0000256" key="2">
    <source>
        <dbReference type="SAM" id="MobiDB-lite"/>
    </source>
</evidence>
<feature type="region of interest" description="Disordered" evidence="2">
    <location>
        <begin position="1"/>
        <end position="24"/>
    </location>
</feature>
<dbReference type="PANTHER" id="PTHR32215:SF0">
    <property type="entry name" value="CILIA- AND FLAGELLA-ASSOCIATED PROTEIN 57"/>
    <property type="match status" value="1"/>
</dbReference>